<feature type="non-terminal residue" evidence="2">
    <location>
        <position position="379"/>
    </location>
</feature>
<dbReference type="Proteomes" id="UP001150538">
    <property type="component" value="Unassembled WGS sequence"/>
</dbReference>
<feature type="transmembrane region" description="Helical" evidence="1">
    <location>
        <begin position="83"/>
        <end position="101"/>
    </location>
</feature>
<proteinExistence type="predicted"/>
<dbReference type="Gene3D" id="1.20.1070.10">
    <property type="entry name" value="Rhodopsin 7-helix transmembrane proteins"/>
    <property type="match status" value="1"/>
</dbReference>
<comment type="caution">
    <text evidence="2">The sequence shown here is derived from an EMBL/GenBank/DDBJ whole genome shotgun (WGS) entry which is preliminary data.</text>
</comment>
<evidence type="ECO:0000313" key="2">
    <source>
        <dbReference type="EMBL" id="KAJ1910334.1"/>
    </source>
</evidence>
<feature type="transmembrane region" description="Helical" evidence="1">
    <location>
        <begin position="47"/>
        <end position="71"/>
    </location>
</feature>
<organism evidence="2 3">
    <name type="scientific">Mycoemilia scoparia</name>
    <dbReference type="NCBI Taxonomy" id="417184"/>
    <lineage>
        <taxon>Eukaryota</taxon>
        <taxon>Fungi</taxon>
        <taxon>Fungi incertae sedis</taxon>
        <taxon>Zoopagomycota</taxon>
        <taxon>Kickxellomycotina</taxon>
        <taxon>Kickxellomycetes</taxon>
        <taxon>Kickxellales</taxon>
        <taxon>Kickxellaceae</taxon>
        <taxon>Mycoemilia</taxon>
    </lineage>
</organism>
<protein>
    <submittedName>
        <fullName evidence="2">Uncharacterized protein</fullName>
    </submittedName>
</protein>
<gene>
    <name evidence="2" type="ORF">H4219_006235</name>
</gene>
<evidence type="ECO:0000256" key="1">
    <source>
        <dbReference type="SAM" id="Phobius"/>
    </source>
</evidence>
<keyword evidence="1" id="KW-1133">Transmembrane helix</keyword>
<dbReference type="AlphaFoldDB" id="A0A9W7ZQ36"/>
<dbReference type="SUPFAM" id="SSF81321">
    <property type="entry name" value="Family A G protein-coupled receptor-like"/>
    <property type="match status" value="1"/>
</dbReference>
<dbReference type="OrthoDB" id="3251871at2759"/>
<feature type="transmembrane region" description="Helical" evidence="1">
    <location>
        <begin position="158"/>
        <end position="178"/>
    </location>
</feature>
<keyword evidence="3" id="KW-1185">Reference proteome</keyword>
<keyword evidence="1" id="KW-0812">Transmembrane</keyword>
<reference evidence="2" key="1">
    <citation type="submission" date="2022-07" db="EMBL/GenBank/DDBJ databases">
        <title>Phylogenomic reconstructions and comparative analyses of Kickxellomycotina fungi.</title>
        <authorList>
            <person name="Reynolds N.K."/>
            <person name="Stajich J.E."/>
            <person name="Barry K."/>
            <person name="Grigoriev I.V."/>
            <person name="Crous P."/>
            <person name="Smith M.E."/>
        </authorList>
    </citation>
    <scope>NUCLEOTIDE SEQUENCE</scope>
    <source>
        <strain evidence="2">NBRC 100468</strain>
    </source>
</reference>
<feature type="transmembrane region" description="Helical" evidence="1">
    <location>
        <begin position="121"/>
        <end position="146"/>
    </location>
</feature>
<dbReference type="EMBL" id="JANBPU010000593">
    <property type="protein sequence ID" value="KAJ1910334.1"/>
    <property type="molecule type" value="Genomic_DNA"/>
</dbReference>
<evidence type="ECO:0000313" key="3">
    <source>
        <dbReference type="Proteomes" id="UP001150538"/>
    </source>
</evidence>
<feature type="transmembrane region" description="Helical" evidence="1">
    <location>
        <begin position="205"/>
        <end position="227"/>
    </location>
</feature>
<accession>A0A9W7ZQ36</accession>
<sequence>MYFPAIKKPNGMSYQDYYNTFVAMVGSKMTEKGYMPQYSANGNGATAAYILSWISVVLSLIVVIVVACFICNRTFLRRPSFRLSASIALADIMRALVVIIMHQPGYASRMSDVELRLSWFFTLAAAFVSLFITDCIALQLHLTIILRREKLAWKLNPWYEVIGWGLGLILAHPNLYLYEHYHWGTELNAVILVDKSFTTISLKLWAMYIWFAIGIVYCVVISAIITWRLIAMFNGTRPVPANVYECGRFKSNNNYDSGEHHQLQNYGGNGISAGSTAAGRCGNTSNIVDVDSGSNFSTNLPTSNSKTMVGSGSYHTVEYNDQKKLLNTADDDAAADRISLGKINAKNNKTGAVGTKVIGKLPDYYKKRRRGTIFAIFRL</sequence>
<name>A0A9W7ZQ36_9FUNG</name>
<keyword evidence="1" id="KW-0472">Membrane</keyword>